<dbReference type="Gene3D" id="3.30.360.10">
    <property type="entry name" value="Dihydrodipicolinate Reductase, domain 2"/>
    <property type="match status" value="1"/>
</dbReference>
<dbReference type="EMBL" id="MU866180">
    <property type="protein sequence ID" value="KAK4176935.1"/>
    <property type="molecule type" value="Genomic_DNA"/>
</dbReference>
<accession>A0AAN7A8C0</accession>
<evidence type="ECO:0000313" key="3">
    <source>
        <dbReference type="EMBL" id="KAK4176935.1"/>
    </source>
</evidence>
<dbReference type="PANTHER" id="PTHR43708:SF1">
    <property type="entry name" value="GALACTOSE_LACTOSE METABOLISM REGULATORY PROTEIN GAL80"/>
    <property type="match status" value="1"/>
</dbReference>
<comment type="caution">
    <text evidence="3">The sequence shown here is derived from an EMBL/GenBank/DDBJ whole genome shotgun (WGS) entry which is preliminary data.</text>
</comment>
<evidence type="ECO:0000259" key="2">
    <source>
        <dbReference type="Pfam" id="PF22685"/>
    </source>
</evidence>
<keyword evidence="4" id="KW-1185">Reference proteome</keyword>
<dbReference type="InterPro" id="IPR055080">
    <property type="entry name" value="Gal80p-like_C"/>
</dbReference>
<evidence type="ECO:0000313" key="4">
    <source>
        <dbReference type="Proteomes" id="UP001302321"/>
    </source>
</evidence>
<dbReference type="Gene3D" id="3.40.50.720">
    <property type="entry name" value="NAD(P)-binding Rossmann-like Domain"/>
    <property type="match status" value="1"/>
</dbReference>
<proteinExistence type="predicted"/>
<dbReference type="InterPro" id="IPR051317">
    <property type="entry name" value="Gfo/Idh/MocA_oxidoreduct"/>
</dbReference>
<dbReference type="AlphaFoldDB" id="A0AAN7A8C0"/>
<evidence type="ECO:0000259" key="1">
    <source>
        <dbReference type="Pfam" id="PF01408"/>
    </source>
</evidence>
<gene>
    <name evidence="3" type="ORF">QBC36DRAFT_212856</name>
</gene>
<sequence>MAPIKVAIIGLSASAKTAWASRAHLPYLFSQLGRSKFEVVALLNSSTEAARAAIKAYDLPPSTKAYGNPEDLAADPEVQLVITNTRVDKHVETALPSVLAGKDVYVEWPLAANTTDAKRLADAARQHGGLGVVGLQGPLGPLAKKLREVIATGRIGKVLSSEFRANGGVDGRDTVPASLSYFTERKVGGYVYTIGFAHQFDLVQSVLGDYKTGSDAPQGFLQIQRPQVKVIGEDKAVVETVASDVPDLIFVHGYVDSGASLHFRFRVGPPFPSEPALVWTIAGTKGEVRVVAPNSTFIHIGNVADPQKFEVHDFETNTVDEVEWDFEDWQEELNFQARNIGAIYENYYEVKNGKQKMFVSFDNALKRHEQLEDILANGLKG</sequence>
<reference evidence="3" key="2">
    <citation type="submission" date="2023-05" db="EMBL/GenBank/DDBJ databases">
        <authorList>
            <consortium name="Lawrence Berkeley National Laboratory"/>
            <person name="Steindorff A."/>
            <person name="Hensen N."/>
            <person name="Bonometti L."/>
            <person name="Westerberg I."/>
            <person name="Brannstrom I.O."/>
            <person name="Guillou S."/>
            <person name="Cros-Aarteil S."/>
            <person name="Calhoun S."/>
            <person name="Haridas S."/>
            <person name="Kuo A."/>
            <person name="Mondo S."/>
            <person name="Pangilinan J."/>
            <person name="Riley R."/>
            <person name="Labutti K."/>
            <person name="Andreopoulos B."/>
            <person name="Lipzen A."/>
            <person name="Chen C."/>
            <person name="Yanf M."/>
            <person name="Daum C."/>
            <person name="Ng V."/>
            <person name="Clum A."/>
            <person name="Ohm R."/>
            <person name="Martin F."/>
            <person name="Silar P."/>
            <person name="Natvig D."/>
            <person name="Lalanne C."/>
            <person name="Gautier V."/>
            <person name="Ament-Velasquez S.L."/>
            <person name="Kruys A."/>
            <person name="Hutchinson M.I."/>
            <person name="Powell A.J."/>
            <person name="Barry K."/>
            <person name="Miller A.N."/>
            <person name="Grigoriev I.V."/>
            <person name="Debuchy R."/>
            <person name="Gladieux P."/>
            <person name="Thoren M.H."/>
            <person name="Johannesson H."/>
        </authorList>
    </citation>
    <scope>NUCLEOTIDE SEQUENCE</scope>
    <source>
        <strain evidence="3">CBS 892.96</strain>
    </source>
</reference>
<dbReference type="SUPFAM" id="SSF51735">
    <property type="entry name" value="NAD(P)-binding Rossmann-fold domains"/>
    <property type="match status" value="1"/>
</dbReference>
<feature type="domain" description="Gfo/Idh/MocA-like oxidoreductase N-terminal" evidence="1">
    <location>
        <begin position="4"/>
        <end position="130"/>
    </location>
</feature>
<dbReference type="Pfam" id="PF22685">
    <property type="entry name" value="Gal80p_C-like"/>
    <property type="match status" value="1"/>
</dbReference>
<dbReference type="InterPro" id="IPR036291">
    <property type="entry name" value="NAD(P)-bd_dom_sf"/>
</dbReference>
<dbReference type="Pfam" id="PF01408">
    <property type="entry name" value="GFO_IDH_MocA"/>
    <property type="match status" value="1"/>
</dbReference>
<organism evidence="3 4">
    <name type="scientific">Triangularia setosa</name>
    <dbReference type="NCBI Taxonomy" id="2587417"/>
    <lineage>
        <taxon>Eukaryota</taxon>
        <taxon>Fungi</taxon>
        <taxon>Dikarya</taxon>
        <taxon>Ascomycota</taxon>
        <taxon>Pezizomycotina</taxon>
        <taxon>Sordariomycetes</taxon>
        <taxon>Sordariomycetidae</taxon>
        <taxon>Sordariales</taxon>
        <taxon>Podosporaceae</taxon>
        <taxon>Triangularia</taxon>
    </lineage>
</organism>
<dbReference type="Proteomes" id="UP001302321">
    <property type="component" value="Unassembled WGS sequence"/>
</dbReference>
<dbReference type="InterPro" id="IPR000683">
    <property type="entry name" value="Gfo/Idh/MocA-like_OxRdtase_N"/>
</dbReference>
<dbReference type="GO" id="GO:0000166">
    <property type="term" value="F:nucleotide binding"/>
    <property type="evidence" value="ECO:0007669"/>
    <property type="project" value="InterPro"/>
</dbReference>
<reference evidence="3" key="1">
    <citation type="journal article" date="2023" name="Mol. Phylogenet. Evol.">
        <title>Genome-scale phylogeny and comparative genomics of the fungal order Sordariales.</title>
        <authorList>
            <person name="Hensen N."/>
            <person name="Bonometti L."/>
            <person name="Westerberg I."/>
            <person name="Brannstrom I.O."/>
            <person name="Guillou S."/>
            <person name="Cros-Aarteil S."/>
            <person name="Calhoun S."/>
            <person name="Haridas S."/>
            <person name="Kuo A."/>
            <person name="Mondo S."/>
            <person name="Pangilinan J."/>
            <person name="Riley R."/>
            <person name="LaButti K."/>
            <person name="Andreopoulos B."/>
            <person name="Lipzen A."/>
            <person name="Chen C."/>
            <person name="Yan M."/>
            <person name="Daum C."/>
            <person name="Ng V."/>
            <person name="Clum A."/>
            <person name="Steindorff A."/>
            <person name="Ohm R.A."/>
            <person name="Martin F."/>
            <person name="Silar P."/>
            <person name="Natvig D.O."/>
            <person name="Lalanne C."/>
            <person name="Gautier V."/>
            <person name="Ament-Velasquez S.L."/>
            <person name="Kruys A."/>
            <person name="Hutchinson M.I."/>
            <person name="Powell A.J."/>
            <person name="Barry K."/>
            <person name="Miller A.N."/>
            <person name="Grigoriev I.V."/>
            <person name="Debuchy R."/>
            <person name="Gladieux P."/>
            <person name="Hiltunen Thoren M."/>
            <person name="Johannesson H."/>
        </authorList>
    </citation>
    <scope>NUCLEOTIDE SEQUENCE</scope>
    <source>
        <strain evidence="3">CBS 892.96</strain>
    </source>
</reference>
<name>A0AAN7A8C0_9PEZI</name>
<dbReference type="PANTHER" id="PTHR43708">
    <property type="entry name" value="CONSERVED EXPRESSED OXIDOREDUCTASE (EUROFUNG)"/>
    <property type="match status" value="1"/>
</dbReference>
<feature type="domain" description="Gal80p-like C-terminal" evidence="2">
    <location>
        <begin position="141"/>
        <end position="290"/>
    </location>
</feature>
<protein>
    <submittedName>
        <fullName evidence="3">Uncharacterized protein</fullName>
    </submittedName>
</protein>